<reference evidence="2 3" key="1">
    <citation type="submission" date="2021-06" db="EMBL/GenBank/DDBJ databases">
        <title>Caerostris extrusa draft genome.</title>
        <authorList>
            <person name="Kono N."/>
            <person name="Arakawa K."/>
        </authorList>
    </citation>
    <scope>NUCLEOTIDE SEQUENCE [LARGE SCALE GENOMIC DNA]</scope>
</reference>
<dbReference type="AlphaFoldDB" id="A0AAV4TWR7"/>
<sequence>MIPTHMITGRNKLELSNPLLKRSGYFSSLLSSTKTCHLKVSVLQINGSVHSLAFCIFHCSQAKAIRKCLQLGILDAARCGRHSTRIGFPHCSNTVASEHQPLINRQPPKKKKKKKMIQSAASDYFGLGAKEKRSFSREGRRQNEGR</sequence>
<protein>
    <submittedName>
        <fullName evidence="2">Uncharacterized protein</fullName>
    </submittedName>
</protein>
<keyword evidence="3" id="KW-1185">Reference proteome</keyword>
<name>A0AAV4TWR7_CAEEX</name>
<feature type="compositionally biased region" description="Basic and acidic residues" evidence="1">
    <location>
        <begin position="129"/>
        <end position="146"/>
    </location>
</feature>
<evidence type="ECO:0000313" key="2">
    <source>
        <dbReference type="EMBL" id="GIY48693.1"/>
    </source>
</evidence>
<dbReference type="Proteomes" id="UP001054945">
    <property type="component" value="Unassembled WGS sequence"/>
</dbReference>
<feature type="region of interest" description="Disordered" evidence="1">
    <location>
        <begin position="98"/>
        <end position="146"/>
    </location>
</feature>
<proteinExistence type="predicted"/>
<dbReference type="EMBL" id="BPLR01011742">
    <property type="protein sequence ID" value="GIY48693.1"/>
    <property type="molecule type" value="Genomic_DNA"/>
</dbReference>
<feature type="compositionally biased region" description="Basic residues" evidence="1">
    <location>
        <begin position="107"/>
        <end position="116"/>
    </location>
</feature>
<evidence type="ECO:0000256" key="1">
    <source>
        <dbReference type="SAM" id="MobiDB-lite"/>
    </source>
</evidence>
<evidence type="ECO:0000313" key="3">
    <source>
        <dbReference type="Proteomes" id="UP001054945"/>
    </source>
</evidence>
<gene>
    <name evidence="2" type="ORF">CEXT_413891</name>
</gene>
<organism evidence="2 3">
    <name type="scientific">Caerostris extrusa</name>
    <name type="common">Bark spider</name>
    <name type="synonym">Caerostris bankana</name>
    <dbReference type="NCBI Taxonomy" id="172846"/>
    <lineage>
        <taxon>Eukaryota</taxon>
        <taxon>Metazoa</taxon>
        <taxon>Ecdysozoa</taxon>
        <taxon>Arthropoda</taxon>
        <taxon>Chelicerata</taxon>
        <taxon>Arachnida</taxon>
        <taxon>Araneae</taxon>
        <taxon>Araneomorphae</taxon>
        <taxon>Entelegynae</taxon>
        <taxon>Araneoidea</taxon>
        <taxon>Araneidae</taxon>
        <taxon>Caerostris</taxon>
    </lineage>
</organism>
<accession>A0AAV4TWR7</accession>
<comment type="caution">
    <text evidence="2">The sequence shown here is derived from an EMBL/GenBank/DDBJ whole genome shotgun (WGS) entry which is preliminary data.</text>
</comment>